<comment type="caution">
    <text evidence="2">The sequence shown here is derived from an EMBL/GenBank/DDBJ whole genome shotgun (WGS) entry which is preliminary data.</text>
</comment>
<dbReference type="VEuPathDB" id="TriTrypDB:TRSC58_01552"/>
<dbReference type="AlphaFoldDB" id="A0A061J8Q5"/>
<keyword evidence="3" id="KW-1185">Reference proteome</keyword>
<feature type="compositionally biased region" description="Acidic residues" evidence="1">
    <location>
        <begin position="181"/>
        <end position="193"/>
    </location>
</feature>
<sequence>MYFVVSRRCVTGVRLRNATVQRRCIFLCQPTPLQRCSISGEVPLSIPQLRERLRRQTQDGAPRMQTLDVEGRLVLTLARSSRPEDRAEALEHGEALWKELWEPTSPLPMSSRTGVRMALCTSMRRCAILSRRRELADVWTERFAQRHNIRPEDFMTGPDHREGEVLGWREARPRAKPGTGIDEDDLAADAAEEEEKRGEARRRSQQNRKLSPLQQFRRDVYMDHPMMQRAFKRGVDGPGPRYTGD</sequence>
<gene>
    <name evidence="2" type="ORF">TRSC58_01552</name>
</gene>
<proteinExistence type="predicted"/>
<name>A0A061J8Q5_TRYRA</name>
<feature type="region of interest" description="Disordered" evidence="1">
    <location>
        <begin position="173"/>
        <end position="245"/>
    </location>
</feature>
<protein>
    <submittedName>
        <fullName evidence="2">Uncharacterized protein</fullName>
    </submittedName>
</protein>
<evidence type="ECO:0000313" key="2">
    <source>
        <dbReference type="EMBL" id="ESL10710.1"/>
    </source>
</evidence>
<reference evidence="2 3" key="1">
    <citation type="submission" date="2013-07" db="EMBL/GenBank/DDBJ databases">
        <authorList>
            <person name="Stoco P.H."/>
            <person name="Wagner G."/>
            <person name="Gerber A."/>
            <person name="Zaha A."/>
            <person name="Thompson C."/>
            <person name="Bartholomeu D.C."/>
            <person name="Luckemeyer D.D."/>
            <person name="Bahia D."/>
            <person name="Loreto E."/>
            <person name="Prestes E.B."/>
            <person name="Lima F.M."/>
            <person name="Rodrigues-Luiz G."/>
            <person name="Vallejo G.A."/>
            <person name="Filho J.F."/>
            <person name="Monteiro K.M."/>
            <person name="Tyler K.M."/>
            <person name="de Almeida L.G."/>
            <person name="Ortiz M.F."/>
            <person name="Siervo M.A."/>
            <person name="de Moraes M.H."/>
            <person name="Cunha O.L."/>
            <person name="Mendonca-Neto R."/>
            <person name="Silva R."/>
            <person name="Teixeira S.M."/>
            <person name="Murta S.M."/>
            <person name="Sincero T.C."/>
            <person name="Mendes T.A."/>
            <person name="Urmenyi T.P."/>
            <person name="Silva V.G."/>
            <person name="da Rocha W.D."/>
            <person name="Andersson B."/>
            <person name="Romanha A.J."/>
            <person name="Steindel M."/>
            <person name="de Vasconcelos A.T."/>
            <person name="Grisard E.C."/>
        </authorList>
    </citation>
    <scope>NUCLEOTIDE SEQUENCE [LARGE SCALE GENOMIC DNA]</scope>
    <source>
        <strain evidence="2 3">SC58</strain>
    </source>
</reference>
<evidence type="ECO:0000313" key="3">
    <source>
        <dbReference type="Proteomes" id="UP000031737"/>
    </source>
</evidence>
<dbReference type="Proteomes" id="UP000031737">
    <property type="component" value="Unassembled WGS sequence"/>
</dbReference>
<dbReference type="EMBL" id="AUPL01001552">
    <property type="protein sequence ID" value="ESL10710.1"/>
    <property type="molecule type" value="Genomic_DNA"/>
</dbReference>
<organism evidence="2 3">
    <name type="scientific">Trypanosoma rangeli SC58</name>
    <dbReference type="NCBI Taxonomy" id="429131"/>
    <lineage>
        <taxon>Eukaryota</taxon>
        <taxon>Discoba</taxon>
        <taxon>Euglenozoa</taxon>
        <taxon>Kinetoplastea</taxon>
        <taxon>Metakinetoplastina</taxon>
        <taxon>Trypanosomatida</taxon>
        <taxon>Trypanosomatidae</taxon>
        <taxon>Trypanosoma</taxon>
        <taxon>Herpetosoma</taxon>
    </lineage>
</organism>
<dbReference type="OrthoDB" id="246914at2759"/>
<evidence type="ECO:0000256" key="1">
    <source>
        <dbReference type="SAM" id="MobiDB-lite"/>
    </source>
</evidence>
<accession>A0A061J8Q5</accession>